<evidence type="ECO:0000256" key="2">
    <source>
        <dbReference type="ARBA" id="ARBA00022695"/>
    </source>
</evidence>
<feature type="domain" description="Reverse transcriptase RNase H-like" evidence="8">
    <location>
        <begin position="138"/>
        <end position="183"/>
    </location>
</feature>
<dbReference type="EMBL" id="CAJNYT010003164">
    <property type="protein sequence ID" value="CAF3532186.1"/>
    <property type="molecule type" value="Genomic_DNA"/>
</dbReference>
<evidence type="ECO:0000313" key="12">
    <source>
        <dbReference type="EMBL" id="CAF4405769.1"/>
    </source>
</evidence>
<dbReference type="Proteomes" id="UP000663872">
    <property type="component" value="Unassembled WGS sequence"/>
</dbReference>
<evidence type="ECO:0000256" key="4">
    <source>
        <dbReference type="ARBA" id="ARBA00022729"/>
    </source>
</evidence>
<dbReference type="Gene3D" id="2.130.10.130">
    <property type="entry name" value="Integrin alpha, N-terminal"/>
    <property type="match status" value="1"/>
</dbReference>
<evidence type="ECO:0000313" key="15">
    <source>
        <dbReference type="EMBL" id="CAF4728892.1"/>
    </source>
</evidence>
<reference evidence="13" key="1">
    <citation type="submission" date="2021-02" db="EMBL/GenBank/DDBJ databases">
        <authorList>
            <person name="Nowell W R."/>
        </authorList>
    </citation>
    <scope>NUCLEOTIDE SEQUENCE</scope>
</reference>
<dbReference type="GO" id="GO:0003964">
    <property type="term" value="F:RNA-directed DNA polymerase activity"/>
    <property type="evidence" value="ECO:0007669"/>
    <property type="project" value="UniProtKB-KW"/>
</dbReference>
<comment type="caution">
    <text evidence="13">The sequence shown here is derived from an EMBL/GenBank/DDBJ whole genome shotgun (WGS) entry which is preliminary data.</text>
</comment>
<gene>
    <name evidence="9" type="ORF">FME351_LOCUS5206</name>
    <name evidence="11" type="ORF">GRG538_LOCUS19324</name>
    <name evidence="13" type="ORF">HFQ381_LOCUS26925</name>
    <name evidence="10" type="ORF">LUA448_LOCUS16959</name>
    <name evidence="15" type="ORF">QYT958_LOCUS19445</name>
    <name evidence="14" type="ORF">TOA249_LOCUS12505</name>
    <name evidence="12" type="ORF">TSG867_LOCUS13334</name>
</gene>
<evidence type="ECO:0000256" key="7">
    <source>
        <dbReference type="ARBA" id="ARBA00022918"/>
    </source>
</evidence>
<dbReference type="PANTHER" id="PTHR46580">
    <property type="entry name" value="SENSOR KINASE-RELATED"/>
    <property type="match status" value="1"/>
</dbReference>
<keyword evidence="4" id="KW-0732">Signal</keyword>
<evidence type="ECO:0000256" key="5">
    <source>
        <dbReference type="ARBA" id="ARBA00022759"/>
    </source>
</evidence>
<dbReference type="Proteomes" id="UP000663833">
    <property type="component" value="Unassembled WGS sequence"/>
</dbReference>
<dbReference type="Proteomes" id="UP000663851">
    <property type="component" value="Unassembled WGS sequence"/>
</dbReference>
<evidence type="ECO:0000256" key="6">
    <source>
        <dbReference type="ARBA" id="ARBA00022801"/>
    </source>
</evidence>
<evidence type="ECO:0000313" key="10">
    <source>
        <dbReference type="EMBL" id="CAF3394227.1"/>
    </source>
</evidence>
<evidence type="ECO:0000313" key="11">
    <source>
        <dbReference type="EMBL" id="CAF3532186.1"/>
    </source>
</evidence>
<evidence type="ECO:0000313" key="13">
    <source>
        <dbReference type="EMBL" id="CAF4489675.1"/>
    </source>
</evidence>
<dbReference type="Proteomes" id="UP000663838">
    <property type="component" value="Unassembled WGS sequence"/>
</dbReference>
<dbReference type="EMBL" id="CAJOBS010000710">
    <property type="protein sequence ID" value="CAF4629509.1"/>
    <property type="molecule type" value="Genomic_DNA"/>
</dbReference>
<evidence type="ECO:0000313" key="16">
    <source>
        <dbReference type="Proteomes" id="UP000663851"/>
    </source>
</evidence>
<evidence type="ECO:0000313" key="9">
    <source>
        <dbReference type="EMBL" id="CAF3358678.1"/>
    </source>
</evidence>
<dbReference type="Proteomes" id="UP000663862">
    <property type="component" value="Unassembled WGS sequence"/>
</dbReference>
<dbReference type="Pfam" id="PF17917">
    <property type="entry name" value="RT_RNaseH"/>
    <property type="match status" value="1"/>
</dbReference>
<proteinExistence type="predicted"/>
<evidence type="ECO:0000313" key="14">
    <source>
        <dbReference type="EMBL" id="CAF4629509.1"/>
    </source>
</evidence>
<dbReference type="EMBL" id="CAJOBQ010000706">
    <property type="protein sequence ID" value="CAF4405769.1"/>
    <property type="molecule type" value="Genomic_DNA"/>
</dbReference>
<dbReference type="SUPFAM" id="SSF56672">
    <property type="entry name" value="DNA/RNA polymerases"/>
    <property type="match status" value="1"/>
</dbReference>
<evidence type="ECO:0000256" key="3">
    <source>
        <dbReference type="ARBA" id="ARBA00022722"/>
    </source>
</evidence>
<dbReference type="EMBL" id="CAJNYD010002136">
    <property type="protein sequence ID" value="CAF3394227.1"/>
    <property type="molecule type" value="Genomic_DNA"/>
</dbReference>
<organism evidence="13 16">
    <name type="scientific">Rotaria socialis</name>
    <dbReference type="NCBI Taxonomy" id="392032"/>
    <lineage>
        <taxon>Eukaryota</taxon>
        <taxon>Metazoa</taxon>
        <taxon>Spiralia</taxon>
        <taxon>Gnathifera</taxon>
        <taxon>Rotifera</taxon>
        <taxon>Eurotatoria</taxon>
        <taxon>Bdelloidea</taxon>
        <taxon>Philodinida</taxon>
        <taxon>Philodinidae</taxon>
        <taxon>Rotaria</taxon>
    </lineage>
</organism>
<keyword evidence="2" id="KW-0548">Nucleotidyltransferase</keyword>
<dbReference type="SUPFAM" id="SSF69318">
    <property type="entry name" value="Integrin alpha N-terminal domain"/>
    <property type="match status" value="1"/>
</dbReference>
<dbReference type="Proteomes" id="UP000663869">
    <property type="component" value="Unassembled WGS sequence"/>
</dbReference>
<evidence type="ECO:0000259" key="8">
    <source>
        <dbReference type="Pfam" id="PF17917"/>
    </source>
</evidence>
<keyword evidence="5" id="KW-0255">Endonuclease</keyword>
<sequence>MTYLSNGEYFPSFMSLGDFNNATRLDIAVIYQYPKSVGILLEHGKGTSNSIVTLLTGADSNPDYLSISDFNNDDRLDIAITNIGENNFDIFLEYGNGTFTAQIILRTNEDASLSAIVTSDFNNDGFKDIGVTILNNSVSRTLCSTERNYTAVEHEALAIVWATKHFRQYPEGGSVIVRSDFKARE</sequence>
<keyword evidence="3" id="KW-0540">Nuclease</keyword>
<keyword evidence="1" id="KW-0808">Transferase</keyword>
<accession>A0A820USH0</accession>
<dbReference type="EMBL" id="CAJOBO010003348">
    <property type="protein sequence ID" value="CAF4489675.1"/>
    <property type="molecule type" value="Genomic_DNA"/>
</dbReference>
<dbReference type="InterPro" id="IPR043502">
    <property type="entry name" value="DNA/RNA_pol_sf"/>
</dbReference>
<dbReference type="InterPro" id="IPR028994">
    <property type="entry name" value="Integrin_alpha_N"/>
</dbReference>
<dbReference type="GO" id="GO:0016787">
    <property type="term" value="F:hydrolase activity"/>
    <property type="evidence" value="ECO:0007669"/>
    <property type="project" value="UniProtKB-KW"/>
</dbReference>
<dbReference type="EMBL" id="CAJOBR010003218">
    <property type="protein sequence ID" value="CAF4728892.1"/>
    <property type="molecule type" value="Genomic_DNA"/>
</dbReference>
<keyword evidence="6" id="KW-0378">Hydrolase</keyword>
<dbReference type="Pfam" id="PF13517">
    <property type="entry name" value="FG-GAP_3"/>
    <property type="match status" value="1"/>
</dbReference>
<dbReference type="PANTHER" id="PTHR46580:SF4">
    <property type="entry name" value="ATP_GTP-BINDING PROTEIN"/>
    <property type="match status" value="1"/>
</dbReference>
<dbReference type="Proteomes" id="UP000663848">
    <property type="component" value="Unassembled WGS sequence"/>
</dbReference>
<keyword evidence="7" id="KW-0695">RNA-directed DNA polymerase</keyword>
<dbReference type="AlphaFoldDB" id="A0A820USH0"/>
<dbReference type="EMBL" id="CAJNYU010000412">
    <property type="protein sequence ID" value="CAF3358678.1"/>
    <property type="molecule type" value="Genomic_DNA"/>
</dbReference>
<dbReference type="InterPro" id="IPR013517">
    <property type="entry name" value="FG-GAP"/>
</dbReference>
<evidence type="ECO:0000256" key="1">
    <source>
        <dbReference type="ARBA" id="ARBA00022679"/>
    </source>
</evidence>
<protein>
    <recommendedName>
        <fullName evidence="8">Reverse transcriptase RNase H-like domain-containing protein</fullName>
    </recommendedName>
</protein>
<dbReference type="InterPro" id="IPR041373">
    <property type="entry name" value="RT_RNaseH"/>
</dbReference>
<dbReference type="GO" id="GO:0004519">
    <property type="term" value="F:endonuclease activity"/>
    <property type="evidence" value="ECO:0007669"/>
    <property type="project" value="UniProtKB-KW"/>
</dbReference>
<name>A0A820USH0_9BILA</name>